<gene>
    <name evidence="8" type="ORF">FHP88_14415</name>
</gene>
<evidence type="ECO:0000259" key="5">
    <source>
        <dbReference type="Pfam" id="PF25917"/>
    </source>
</evidence>
<organism evidence="8 9">
    <name type="scientific">Sedimenticola selenatireducens</name>
    <dbReference type="NCBI Taxonomy" id="191960"/>
    <lineage>
        <taxon>Bacteria</taxon>
        <taxon>Pseudomonadati</taxon>
        <taxon>Pseudomonadota</taxon>
        <taxon>Gammaproteobacteria</taxon>
        <taxon>Chromatiales</taxon>
        <taxon>Sedimenticolaceae</taxon>
        <taxon>Sedimenticola</taxon>
    </lineage>
</organism>
<evidence type="ECO:0000256" key="1">
    <source>
        <dbReference type="ARBA" id="ARBA00009477"/>
    </source>
</evidence>
<evidence type="ECO:0000259" key="7">
    <source>
        <dbReference type="Pfam" id="PF25989"/>
    </source>
</evidence>
<dbReference type="GO" id="GO:0015562">
    <property type="term" value="F:efflux transmembrane transporter activity"/>
    <property type="evidence" value="ECO:0007669"/>
    <property type="project" value="TreeGrafter"/>
</dbReference>
<dbReference type="SUPFAM" id="SSF111369">
    <property type="entry name" value="HlyD-like secretion proteins"/>
    <property type="match status" value="1"/>
</dbReference>
<dbReference type="Gene3D" id="2.40.50.100">
    <property type="match status" value="1"/>
</dbReference>
<feature type="domain" description="Multidrug resistance protein MdtA-like alpha-helical hairpin" evidence="4">
    <location>
        <begin position="112"/>
        <end position="173"/>
    </location>
</feature>
<dbReference type="InterPro" id="IPR006143">
    <property type="entry name" value="RND_pump_MFP"/>
</dbReference>
<dbReference type="Pfam" id="PF25954">
    <property type="entry name" value="Beta-barrel_RND_2"/>
    <property type="match status" value="1"/>
</dbReference>
<dbReference type="Gene3D" id="2.40.420.20">
    <property type="match status" value="1"/>
</dbReference>
<evidence type="ECO:0000259" key="6">
    <source>
        <dbReference type="Pfam" id="PF25954"/>
    </source>
</evidence>
<dbReference type="InterPro" id="IPR058624">
    <property type="entry name" value="MdtA-like_HH"/>
</dbReference>
<evidence type="ECO:0000256" key="2">
    <source>
        <dbReference type="SAM" id="Coils"/>
    </source>
</evidence>
<evidence type="ECO:0000313" key="8">
    <source>
        <dbReference type="EMBL" id="TVO71216.1"/>
    </source>
</evidence>
<dbReference type="Gene3D" id="2.40.30.170">
    <property type="match status" value="1"/>
</dbReference>
<accession>A0A558DKH2</accession>
<dbReference type="PANTHER" id="PTHR30469:SF11">
    <property type="entry name" value="BLL4320 PROTEIN"/>
    <property type="match status" value="1"/>
</dbReference>
<keyword evidence="3" id="KW-1133">Transmembrane helix</keyword>
<keyword evidence="3" id="KW-0472">Membrane</keyword>
<dbReference type="NCBIfam" id="TIGR01730">
    <property type="entry name" value="RND_mfp"/>
    <property type="match status" value="1"/>
</dbReference>
<feature type="coiled-coil region" evidence="2">
    <location>
        <begin position="109"/>
        <end position="167"/>
    </location>
</feature>
<keyword evidence="9" id="KW-1185">Reference proteome</keyword>
<keyword evidence="2" id="KW-0175">Coiled coil</keyword>
<dbReference type="PANTHER" id="PTHR30469">
    <property type="entry name" value="MULTIDRUG RESISTANCE PROTEIN MDTA"/>
    <property type="match status" value="1"/>
</dbReference>
<feature type="domain" description="CusB-like beta-barrel" evidence="6">
    <location>
        <begin position="209"/>
        <end position="281"/>
    </location>
</feature>
<protein>
    <submittedName>
        <fullName evidence="8">Efflux RND transporter periplasmic adaptor subunit</fullName>
    </submittedName>
</protein>
<dbReference type="Pfam" id="PF25876">
    <property type="entry name" value="HH_MFP_RND"/>
    <property type="match status" value="1"/>
</dbReference>
<proteinExistence type="inferred from homology"/>
<dbReference type="GO" id="GO:1990281">
    <property type="term" value="C:efflux pump complex"/>
    <property type="evidence" value="ECO:0007669"/>
    <property type="project" value="TreeGrafter"/>
</dbReference>
<dbReference type="AlphaFoldDB" id="A0A558DKH2"/>
<dbReference type="RefSeq" id="WP_144359795.1">
    <property type="nucleotide sequence ID" value="NZ_VMNH01000022.1"/>
</dbReference>
<evidence type="ECO:0000259" key="4">
    <source>
        <dbReference type="Pfam" id="PF25876"/>
    </source>
</evidence>
<feature type="domain" description="YknX-like C-terminal permuted SH3-like" evidence="7">
    <location>
        <begin position="289"/>
        <end position="356"/>
    </location>
</feature>
<feature type="domain" description="Multidrug resistance protein MdtA-like barrel-sandwich hybrid" evidence="5">
    <location>
        <begin position="76"/>
        <end position="197"/>
    </location>
</feature>
<dbReference type="EMBL" id="VMNH01000022">
    <property type="protein sequence ID" value="TVO71216.1"/>
    <property type="molecule type" value="Genomic_DNA"/>
</dbReference>
<comment type="similarity">
    <text evidence="1">Belongs to the membrane fusion protein (MFP) (TC 8.A.1) family.</text>
</comment>
<reference evidence="8 9" key="1">
    <citation type="submission" date="2019-07" db="EMBL/GenBank/DDBJ databases">
        <title>The pathways for chlorine oxyanion respiration interact through the shared metabolite chlorate.</title>
        <authorList>
            <person name="Barnum T.P."/>
            <person name="Cheng Y."/>
            <person name="Hill K.A."/>
            <person name="Lucas L.N."/>
            <person name="Carlson H.K."/>
            <person name="Coates J.D."/>
        </authorList>
    </citation>
    <scope>NUCLEOTIDE SEQUENCE [LARGE SCALE GENOMIC DNA]</scope>
    <source>
        <strain evidence="8 9">BK-1</strain>
    </source>
</reference>
<dbReference type="OrthoDB" id="9806939at2"/>
<dbReference type="FunFam" id="2.40.30.170:FF:000010">
    <property type="entry name" value="Efflux RND transporter periplasmic adaptor subunit"/>
    <property type="match status" value="1"/>
</dbReference>
<keyword evidence="3" id="KW-0812">Transmembrane</keyword>
<evidence type="ECO:0000313" key="9">
    <source>
        <dbReference type="Proteomes" id="UP000316649"/>
    </source>
</evidence>
<dbReference type="InterPro" id="IPR058792">
    <property type="entry name" value="Beta-barrel_RND_2"/>
</dbReference>
<dbReference type="Pfam" id="PF25989">
    <property type="entry name" value="YknX_C"/>
    <property type="match status" value="1"/>
</dbReference>
<dbReference type="Proteomes" id="UP000316649">
    <property type="component" value="Unassembled WGS sequence"/>
</dbReference>
<comment type="caution">
    <text evidence="8">The sequence shown here is derived from an EMBL/GenBank/DDBJ whole genome shotgun (WGS) entry which is preliminary data.</text>
</comment>
<dbReference type="Pfam" id="PF25917">
    <property type="entry name" value="BSH_RND"/>
    <property type="match status" value="1"/>
</dbReference>
<sequence length="363" mass="38779">MRGPYHSGLVGALIVTLLGVAYLFLQQGAEAPLSLHSANAASAPAEKVVSVEAVQVSVDTVLETIHAVASLKPNEAVVVSPEIAGRIARMPFAEGDKVEAGAVLVELDFTILQAELSKAQSELALAETNRNRMMSLAKQGTGSFRERDEAVAAYQSAQANLALAKARLEKSTITAPFSGVIGVRSVSIGAYVSPGHHIVELVDIDPIKVDFRVPELALPSLQPGQFVRVTVDALPGQVFDGEVYVIDPIVDANGRAIRLRAQIPNPNGRLSPGLFARVQIVVERRENALLIPEPAVFADGQARYVYRIVDGRAVQTEIELGQRQPGFVEVRSGVDRDTVVVTAGHQQIRDGSRVTIVKPRAGT</sequence>
<dbReference type="InterPro" id="IPR058625">
    <property type="entry name" value="MdtA-like_BSH"/>
</dbReference>
<name>A0A558DKH2_9GAMM</name>
<dbReference type="Gene3D" id="1.10.287.470">
    <property type="entry name" value="Helix hairpin bin"/>
    <property type="match status" value="1"/>
</dbReference>
<feature type="transmembrane region" description="Helical" evidence="3">
    <location>
        <begin position="7"/>
        <end position="25"/>
    </location>
</feature>
<dbReference type="InterPro" id="IPR058637">
    <property type="entry name" value="YknX-like_C"/>
</dbReference>
<evidence type="ECO:0000256" key="3">
    <source>
        <dbReference type="SAM" id="Phobius"/>
    </source>
</evidence>